<protein>
    <submittedName>
        <fullName evidence="1">Uncharacterized protein</fullName>
    </submittedName>
</protein>
<name>A0A6G7Y687_9ACTN</name>
<dbReference type="RefSeq" id="WP_166233305.1">
    <property type="nucleotide sequence ID" value="NZ_CP049865.1"/>
</dbReference>
<keyword evidence="2" id="KW-1185">Reference proteome</keyword>
<sequence length="260" mass="28581">MSVESELGLVSNLESTIVAAWPSWSIAQPVLNLVDDPRRLREWLQEADPADADDVVYGIAWLASTEGGRDCEAAQTLAWLLVPGSAFLASRLRTLSVDIDHVVAAELWLLVCTFPLQRRKVISNLMWDLRANVLAACEAPATLQRKDPTWYATVAFADSDLMAAIVDEPDPSSFDELVGVLDWACDHHVIAAADRELVLMLVEASQHLRLRQTPSHGLLGNDATTTVAALLGVCDRTVRRRFRRTIRALTEAAPAYTRAA</sequence>
<gene>
    <name evidence="1" type="ORF">G7070_08035</name>
</gene>
<organism evidence="1 2">
    <name type="scientific">Propioniciclava coleopterorum</name>
    <dbReference type="NCBI Taxonomy" id="2714937"/>
    <lineage>
        <taxon>Bacteria</taxon>
        <taxon>Bacillati</taxon>
        <taxon>Actinomycetota</taxon>
        <taxon>Actinomycetes</taxon>
        <taxon>Propionibacteriales</taxon>
        <taxon>Propionibacteriaceae</taxon>
        <taxon>Propioniciclava</taxon>
    </lineage>
</organism>
<reference evidence="1 2" key="1">
    <citation type="submission" date="2020-03" db="EMBL/GenBank/DDBJ databases">
        <title>Propioniciclava sp. nov., isolated from Hydrophilus acuminatus.</title>
        <authorList>
            <person name="Hyun D.-W."/>
            <person name="Bae J.-W."/>
        </authorList>
    </citation>
    <scope>NUCLEOTIDE SEQUENCE [LARGE SCALE GENOMIC DNA]</scope>
    <source>
        <strain evidence="1 2">HDW11</strain>
    </source>
</reference>
<accession>A0A6G7Y687</accession>
<dbReference type="AlphaFoldDB" id="A0A6G7Y687"/>
<proteinExistence type="predicted"/>
<dbReference type="EMBL" id="CP049865">
    <property type="protein sequence ID" value="QIK72229.1"/>
    <property type="molecule type" value="Genomic_DNA"/>
</dbReference>
<dbReference type="Proteomes" id="UP000501058">
    <property type="component" value="Chromosome"/>
</dbReference>
<evidence type="ECO:0000313" key="2">
    <source>
        <dbReference type="Proteomes" id="UP000501058"/>
    </source>
</evidence>
<evidence type="ECO:0000313" key="1">
    <source>
        <dbReference type="EMBL" id="QIK72229.1"/>
    </source>
</evidence>
<dbReference type="KEGG" id="prv:G7070_08035"/>